<dbReference type="InterPro" id="IPR050645">
    <property type="entry name" value="Histidine_acid_phosphatase"/>
</dbReference>
<dbReference type="SUPFAM" id="SSF53254">
    <property type="entry name" value="Phosphoglycerate mutase-like"/>
    <property type="match status" value="1"/>
</dbReference>
<dbReference type="OrthoDB" id="10257284at2759"/>
<protein>
    <submittedName>
        <fullName evidence="2">Uncharacterized protein</fullName>
    </submittedName>
</protein>
<name>A0A7R8YTL6_HERIL</name>
<dbReference type="AlphaFoldDB" id="A0A7R8YTL6"/>
<dbReference type="InParanoid" id="A0A7R8YTL6"/>
<dbReference type="GO" id="GO:0016791">
    <property type="term" value="F:phosphatase activity"/>
    <property type="evidence" value="ECO:0007669"/>
    <property type="project" value="TreeGrafter"/>
</dbReference>
<dbReference type="CDD" id="cd07061">
    <property type="entry name" value="HP_HAP_like"/>
    <property type="match status" value="1"/>
</dbReference>
<keyword evidence="3" id="KW-1185">Reference proteome</keyword>
<evidence type="ECO:0000313" key="3">
    <source>
        <dbReference type="Proteomes" id="UP000594454"/>
    </source>
</evidence>
<gene>
    <name evidence="2" type="ORF">HERILL_LOCUS7761</name>
</gene>
<dbReference type="Pfam" id="PF00328">
    <property type="entry name" value="His_Phos_2"/>
    <property type="match status" value="1"/>
</dbReference>
<dbReference type="PANTHER" id="PTHR11567">
    <property type="entry name" value="ACID PHOSPHATASE-RELATED"/>
    <property type="match status" value="1"/>
</dbReference>
<dbReference type="EMBL" id="LR899011">
    <property type="protein sequence ID" value="CAD7084887.1"/>
    <property type="molecule type" value="Genomic_DNA"/>
</dbReference>
<organism evidence="2 3">
    <name type="scientific">Hermetia illucens</name>
    <name type="common">Black soldier fly</name>
    <dbReference type="NCBI Taxonomy" id="343691"/>
    <lineage>
        <taxon>Eukaryota</taxon>
        <taxon>Metazoa</taxon>
        <taxon>Ecdysozoa</taxon>
        <taxon>Arthropoda</taxon>
        <taxon>Hexapoda</taxon>
        <taxon>Insecta</taxon>
        <taxon>Pterygota</taxon>
        <taxon>Neoptera</taxon>
        <taxon>Endopterygota</taxon>
        <taxon>Diptera</taxon>
        <taxon>Brachycera</taxon>
        <taxon>Stratiomyomorpha</taxon>
        <taxon>Stratiomyidae</taxon>
        <taxon>Hermetiinae</taxon>
        <taxon>Hermetia</taxon>
    </lineage>
</organism>
<proteinExistence type="inferred from homology"/>
<dbReference type="Gene3D" id="3.40.50.1240">
    <property type="entry name" value="Phosphoglycerate mutase-like"/>
    <property type="match status" value="1"/>
</dbReference>
<evidence type="ECO:0000313" key="2">
    <source>
        <dbReference type="EMBL" id="CAD7084887.1"/>
    </source>
</evidence>
<dbReference type="Proteomes" id="UP000594454">
    <property type="component" value="Chromosome 3"/>
</dbReference>
<evidence type="ECO:0000256" key="1">
    <source>
        <dbReference type="ARBA" id="ARBA00005375"/>
    </source>
</evidence>
<sequence length="287" mass="33254">MIKAVRYENLLNNQSLGTDSIYVRSSSIERCIVTAESFLDGFLQNADKVAPINIVPPLEDAMLKFPGMPCPKHKLEFIRNVRLDQPDAIELTNYGMFLKYVEYHSGEDIKDLEHLANIGDTLTVERNYGLEIPSWAEDIYDDFTPVLEFTMDRMSSSKWLQIKSGLLLNDIFERFNHFIRPPPYQKQRENVLFYSAHDLNVQSLLVLLGVFDQTRVRADYGAVVALELHQNKSLRDDMEVQIFYFRDFGDEDPINVRIPSCPAPCAYSKFKDLMKSKLVKNYRRACY</sequence>
<dbReference type="InterPro" id="IPR000560">
    <property type="entry name" value="His_Pase_clade-2"/>
</dbReference>
<comment type="similarity">
    <text evidence="1">Belongs to the histidine acid phosphatase family.</text>
</comment>
<reference evidence="2 3" key="1">
    <citation type="submission" date="2020-11" db="EMBL/GenBank/DDBJ databases">
        <authorList>
            <person name="Wallbank WR R."/>
            <person name="Pardo Diaz C."/>
            <person name="Kozak K."/>
            <person name="Martin S."/>
            <person name="Jiggins C."/>
            <person name="Moest M."/>
            <person name="Warren A I."/>
            <person name="Generalovic N T."/>
            <person name="Byers J.R.P. K."/>
            <person name="Montejo-Kovacevich G."/>
            <person name="Yen C E."/>
        </authorList>
    </citation>
    <scope>NUCLEOTIDE SEQUENCE [LARGE SCALE GENOMIC DNA]</scope>
</reference>
<dbReference type="InterPro" id="IPR029033">
    <property type="entry name" value="His_PPase_superfam"/>
</dbReference>
<dbReference type="PANTHER" id="PTHR11567:SF210">
    <property type="entry name" value="ACID PHOSPHATASE 5-RELATED"/>
    <property type="match status" value="1"/>
</dbReference>
<accession>A0A7R8YTL6</accession>